<protein>
    <recommendedName>
        <fullName evidence="3">Histidine kinase-, DNA gyrase B-, and HSP90-like ATPase</fullName>
    </recommendedName>
</protein>
<dbReference type="Pfam" id="PF13589">
    <property type="entry name" value="HATPase_c_3"/>
    <property type="match status" value="1"/>
</dbReference>
<dbReference type="SUPFAM" id="SSF55874">
    <property type="entry name" value="ATPase domain of HSP90 chaperone/DNA topoisomerase II/histidine kinase"/>
    <property type="match status" value="1"/>
</dbReference>
<gene>
    <name evidence="1" type="ORF">GCM10011489_30510</name>
</gene>
<sequence length="491" mass="53027">MTEAVSGDVLRALGLHHTLMTAVADLIDNSIDAGAQHVVVRFRVAGHQITALRIIDDGSGMDTATLDAAMRYGAGRSYTGRDQGHFGVGLKAASLSQANVVTVYSRASGSSGQGVRMSVERATDAPTVSRIDNAAAATEIASETPRFPFPTGTIVEWQGIRTFPVAADPDDQDAWLEATIGNLRDHLGLVFHRLIAQGLTLSIDVFDVISGRAGAPRSVRAIDPFGYRRSGSTRYPRELEVDVPGVHAIAHVWPHGVSNPEFALGGVPGREHQGFFVYRNDRLLQAGGWLGVLRSHPDFAQARVAVDIRRIGEAECDITQHAIINPEKSGVRIDATLAHSLRTALHASGYLDDVRAAARAGRAIERRPVSVIEPASGLPESVMAEFADAFTLSDDSDPVGIGWRVLSSGTFFEVDILSRQVWINARFRRALGGDRADATDLPVVRTLLFLLAEHMFTGIRLGSKQIEQLQAWQRVLIAAMRAEENADAVDD</sequence>
<organism evidence="1 2">
    <name type="scientific">Gordonia jinhuaensis</name>
    <dbReference type="NCBI Taxonomy" id="1517702"/>
    <lineage>
        <taxon>Bacteria</taxon>
        <taxon>Bacillati</taxon>
        <taxon>Actinomycetota</taxon>
        <taxon>Actinomycetes</taxon>
        <taxon>Mycobacteriales</taxon>
        <taxon>Gordoniaceae</taxon>
        <taxon>Gordonia</taxon>
    </lineage>
</organism>
<dbReference type="Gene3D" id="3.30.565.10">
    <property type="entry name" value="Histidine kinase-like ATPase, C-terminal domain"/>
    <property type="match status" value="1"/>
</dbReference>
<reference evidence="1" key="1">
    <citation type="journal article" date="2014" name="Int. J. Syst. Evol. Microbiol.">
        <title>Complete genome sequence of Corynebacterium casei LMG S-19264T (=DSM 44701T), isolated from a smear-ripened cheese.</title>
        <authorList>
            <consortium name="US DOE Joint Genome Institute (JGI-PGF)"/>
            <person name="Walter F."/>
            <person name="Albersmeier A."/>
            <person name="Kalinowski J."/>
            <person name="Ruckert C."/>
        </authorList>
    </citation>
    <scope>NUCLEOTIDE SEQUENCE</scope>
    <source>
        <strain evidence="1">CGMCC 1.12827</strain>
    </source>
</reference>
<evidence type="ECO:0000313" key="2">
    <source>
        <dbReference type="Proteomes" id="UP000621454"/>
    </source>
</evidence>
<proteinExistence type="predicted"/>
<accession>A0A916TEZ6</accession>
<dbReference type="EMBL" id="BMGC01000027">
    <property type="protein sequence ID" value="GGB40840.1"/>
    <property type="molecule type" value="Genomic_DNA"/>
</dbReference>
<evidence type="ECO:0000313" key="1">
    <source>
        <dbReference type="EMBL" id="GGB40840.1"/>
    </source>
</evidence>
<dbReference type="InterPro" id="IPR036890">
    <property type="entry name" value="HATPase_C_sf"/>
</dbReference>
<name>A0A916TEZ6_9ACTN</name>
<dbReference type="RefSeq" id="WP_188587442.1">
    <property type="nucleotide sequence ID" value="NZ_BMGC01000027.1"/>
</dbReference>
<evidence type="ECO:0008006" key="3">
    <source>
        <dbReference type="Google" id="ProtNLM"/>
    </source>
</evidence>
<keyword evidence="2" id="KW-1185">Reference proteome</keyword>
<comment type="caution">
    <text evidence="1">The sequence shown here is derived from an EMBL/GenBank/DDBJ whole genome shotgun (WGS) entry which is preliminary data.</text>
</comment>
<dbReference type="Proteomes" id="UP000621454">
    <property type="component" value="Unassembled WGS sequence"/>
</dbReference>
<dbReference type="AlphaFoldDB" id="A0A916TEZ6"/>
<reference evidence="1" key="2">
    <citation type="submission" date="2020-09" db="EMBL/GenBank/DDBJ databases">
        <authorList>
            <person name="Sun Q."/>
            <person name="Zhou Y."/>
        </authorList>
    </citation>
    <scope>NUCLEOTIDE SEQUENCE</scope>
    <source>
        <strain evidence="1">CGMCC 1.12827</strain>
    </source>
</reference>